<protein>
    <recommendedName>
        <fullName evidence="4">Aminoacyl-transfer RNA synthetases class-II family profile domain-containing protein</fullName>
    </recommendedName>
</protein>
<dbReference type="PANTHER" id="PTHR42918">
    <property type="entry name" value="LYSYL-TRNA SYNTHETASE"/>
    <property type="match status" value="1"/>
</dbReference>
<evidence type="ECO:0000313" key="6">
    <source>
        <dbReference type="Proteomes" id="UP000196531"/>
    </source>
</evidence>
<reference evidence="6" key="1">
    <citation type="journal article" date="2017" name="Proc. Natl. Acad. Sci. U.S.A.">
        <title>Simulation of Deepwater Horizon oil plume reveals substrate specialization within a complex community of hydrocarbon-degraders.</title>
        <authorList>
            <person name="Hu P."/>
            <person name="Dubinsky E.A."/>
            <person name="Probst A.J."/>
            <person name="Wang J."/>
            <person name="Sieber C.M.K."/>
            <person name="Tom L.M."/>
            <person name="Gardinali P."/>
            <person name="Banfield J.F."/>
            <person name="Atlas R.M."/>
            <person name="Andersen G.L."/>
        </authorList>
    </citation>
    <scope>NUCLEOTIDE SEQUENCE [LARGE SCALE GENOMIC DNA]</scope>
</reference>
<keyword evidence="1" id="KW-0436">Ligase</keyword>
<dbReference type="GO" id="GO:0006430">
    <property type="term" value="P:lysyl-tRNA aminoacylation"/>
    <property type="evidence" value="ECO:0007669"/>
    <property type="project" value="TreeGrafter"/>
</dbReference>
<accession>A0A1Y5F2Y9</accession>
<keyword evidence="3" id="KW-0067">ATP-binding</keyword>
<evidence type="ECO:0000256" key="3">
    <source>
        <dbReference type="ARBA" id="ARBA00022840"/>
    </source>
</evidence>
<dbReference type="SUPFAM" id="SSF55681">
    <property type="entry name" value="Class II aaRS and biotin synthetases"/>
    <property type="match status" value="1"/>
</dbReference>
<evidence type="ECO:0000256" key="2">
    <source>
        <dbReference type="ARBA" id="ARBA00022741"/>
    </source>
</evidence>
<dbReference type="PROSITE" id="PS50862">
    <property type="entry name" value="AA_TRNA_LIGASE_II"/>
    <property type="match status" value="1"/>
</dbReference>
<gene>
    <name evidence="5" type="ORF">A9Q84_19605</name>
</gene>
<dbReference type="PANTHER" id="PTHR42918:SF6">
    <property type="entry name" value="ELONGATION FACTOR P--(R)-BETA-LYSINE LIGASE"/>
    <property type="match status" value="1"/>
</dbReference>
<dbReference type="AlphaFoldDB" id="A0A1Y5F2Y9"/>
<dbReference type="InterPro" id="IPR004364">
    <property type="entry name" value="Aa-tRNA-synt_II"/>
</dbReference>
<proteinExistence type="predicted"/>
<sequence>MNEITRLNKLTMLFKVQQYIRDFFTAEQFLDVLTPPMVENPGMETHIHPFQVRSARDKSNLEMYLHTSPEFHMKELLAEGIEKFFTLSYCFRDEPKSTHHRSQFVMLEWYRANEFYTKIMNDVEELFSFCAKRFVEDGFQIKESLKNFTPMRMTISEVFREVLDIEILDFLDKDSLAQMIRANFKDVPLPPEREHHKLSWDDYYFLLFLNKVEPKLREYPFLLLYEFPHQLSALSTIKENDPRVCERFEVYCHGIELCNCFNELTDLKIQRERFSEQAQLKSKLYSYELPEPNEFYQTMERGIPRASGIALGVERLFMALTGVEDPFY</sequence>
<comment type="caution">
    <text evidence="5">The sequence shown here is derived from an EMBL/GenBank/DDBJ whole genome shotgun (WGS) entry which is preliminary data.</text>
</comment>
<feature type="domain" description="Aminoacyl-transfer RNA synthetases class-II family profile" evidence="4">
    <location>
        <begin position="15"/>
        <end position="321"/>
    </location>
</feature>
<dbReference type="Gene3D" id="3.30.930.10">
    <property type="entry name" value="Bira Bifunctional Protein, Domain 2"/>
    <property type="match status" value="1"/>
</dbReference>
<dbReference type="InterPro" id="IPR006195">
    <property type="entry name" value="aa-tRNA-synth_II"/>
</dbReference>
<organism evidence="5 6">
    <name type="scientific">Halobacteriovorax marinus</name>
    <dbReference type="NCBI Taxonomy" id="97084"/>
    <lineage>
        <taxon>Bacteria</taxon>
        <taxon>Pseudomonadati</taxon>
        <taxon>Bdellovibrionota</taxon>
        <taxon>Bacteriovoracia</taxon>
        <taxon>Bacteriovoracales</taxon>
        <taxon>Halobacteriovoraceae</taxon>
        <taxon>Halobacteriovorax</taxon>
    </lineage>
</organism>
<evidence type="ECO:0000259" key="4">
    <source>
        <dbReference type="PROSITE" id="PS50862"/>
    </source>
</evidence>
<dbReference type="GO" id="GO:0004824">
    <property type="term" value="F:lysine-tRNA ligase activity"/>
    <property type="evidence" value="ECO:0007669"/>
    <property type="project" value="TreeGrafter"/>
</dbReference>
<dbReference type="GO" id="GO:0000049">
    <property type="term" value="F:tRNA binding"/>
    <property type="evidence" value="ECO:0007669"/>
    <property type="project" value="TreeGrafter"/>
</dbReference>
<dbReference type="Proteomes" id="UP000196531">
    <property type="component" value="Unassembled WGS sequence"/>
</dbReference>
<evidence type="ECO:0000256" key="1">
    <source>
        <dbReference type="ARBA" id="ARBA00022598"/>
    </source>
</evidence>
<evidence type="ECO:0000313" key="5">
    <source>
        <dbReference type="EMBL" id="OUR93672.1"/>
    </source>
</evidence>
<dbReference type="Pfam" id="PF00152">
    <property type="entry name" value="tRNA-synt_2"/>
    <property type="match status" value="1"/>
</dbReference>
<dbReference type="GO" id="GO:0005524">
    <property type="term" value="F:ATP binding"/>
    <property type="evidence" value="ECO:0007669"/>
    <property type="project" value="InterPro"/>
</dbReference>
<dbReference type="InterPro" id="IPR045864">
    <property type="entry name" value="aa-tRNA-synth_II/BPL/LPL"/>
</dbReference>
<name>A0A1Y5F2Y9_9BACT</name>
<keyword evidence="2" id="KW-0547">Nucleotide-binding</keyword>
<dbReference type="GO" id="GO:0005829">
    <property type="term" value="C:cytosol"/>
    <property type="evidence" value="ECO:0007669"/>
    <property type="project" value="TreeGrafter"/>
</dbReference>
<dbReference type="EMBL" id="MAAO01000015">
    <property type="protein sequence ID" value="OUR93672.1"/>
    <property type="molecule type" value="Genomic_DNA"/>
</dbReference>